<dbReference type="PANTHER" id="PTHR42912">
    <property type="entry name" value="METHYLTRANSFERASE"/>
    <property type="match status" value="1"/>
</dbReference>
<keyword evidence="2" id="KW-0808">Transferase</keyword>
<organism evidence="2 3">
    <name type="scientific">Kitasatospora acidiphila</name>
    <dbReference type="NCBI Taxonomy" id="2567942"/>
    <lineage>
        <taxon>Bacteria</taxon>
        <taxon>Bacillati</taxon>
        <taxon>Actinomycetota</taxon>
        <taxon>Actinomycetes</taxon>
        <taxon>Kitasatosporales</taxon>
        <taxon>Streptomycetaceae</taxon>
        <taxon>Kitasatospora</taxon>
    </lineage>
</organism>
<dbReference type="OrthoDB" id="9777638at2"/>
<dbReference type="EMBL" id="VIGB01000003">
    <property type="protein sequence ID" value="TQF03868.1"/>
    <property type="molecule type" value="Genomic_DNA"/>
</dbReference>
<dbReference type="InterPro" id="IPR050508">
    <property type="entry name" value="Methyltransf_Superfamily"/>
</dbReference>
<dbReference type="SUPFAM" id="SSF53335">
    <property type="entry name" value="S-adenosyl-L-methionine-dependent methyltransferases"/>
    <property type="match status" value="1"/>
</dbReference>
<protein>
    <submittedName>
        <fullName evidence="2">Methyltransferase domain-containing protein</fullName>
    </submittedName>
</protein>
<dbReference type="InterPro" id="IPR029063">
    <property type="entry name" value="SAM-dependent_MTases_sf"/>
</dbReference>
<keyword evidence="2" id="KW-0489">Methyltransferase</keyword>
<dbReference type="GO" id="GO:0032259">
    <property type="term" value="P:methylation"/>
    <property type="evidence" value="ECO:0007669"/>
    <property type="project" value="UniProtKB-KW"/>
</dbReference>
<dbReference type="PANTHER" id="PTHR42912:SF93">
    <property type="entry name" value="N6-ADENOSINE-METHYLTRANSFERASE TMT1A"/>
    <property type="match status" value="1"/>
</dbReference>
<dbReference type="AlphaFoldDB" id="A0A540W4B3"/>
<dbReference type="RefSeq" id="WP_141634472.1">
    <property type="nucleotide sequence ID" value="NZ_VIGB01000003.1"/>
</dbReference>
<dbReference type="Gene3D" id="3.40.50.150">
    <property type="entry name" value="Vaccinia Virus protein VP39"/>
    <property type="match status" value="1"/>
</dbReference>
<accession>A0A540W4B3</accession>
<gene>
    <name evidence="2" type="ORF">E6W39_18595</name>
</gene>
<dbReference type="Proteomes" id="UP000319103">
    <property type="component" value="Unassembled WGS sequence"/>
</dbReference>
<sequence length="294" mass="31393">MTDTQFRGESPADPAVAAHRRKQALAHGFSLAAEEYDAANGGFFNPIGARLARLAGLRTGDRVLDVGCGRGAVLFAALGEVGPDGYVVGVDLADGMVRATAAQAAGRGLRNVRVRVDDAEALGFPDRSFEAALSSFAVIFTPDPVAALSSLRRVLVPGGRFGFTAFGADEPGWERPGAALNAFLPPRMARLRQSRASRYNALGRSPEEAADLLHRAGFTDVRSHEHQAVTHYPSADAWWQAQRAGGWRAALEAIPAARLDEARQAVLAELSRLAAPDGGLRRRTAVRYTTVLRE</sequence>
<dbReference type="CDD" id="cd02440">
    <property type="entry name" value="AdoMet_MTases"/>
    <property type="match status" value="1"/>
</dbReference>
<dbReference type="GO" id="GO:0008168">
    <property type="term" value="F:methyltransferase activity"/>
    <property type="evidence" value="ECO:0007669"/>
    <property type="project" value="UniProtKB-KW"/>
</dbReference>
<name>A0A540W4B3_9ACTN</name>
<proteinExistence type="predicted"/>
<evidence type="ECO:0000313" key="3">
    <source>
        <dbReference type="Proteomes" id="UP000319103"/>
    </source>
</evidence>
<dbReference type="Pfam" id="PF13649">
    <property type="entry name" value="Methyltransf_25"/>
    <property type="match status" value="1"/>
</dbReference>
<keyword evidence="3" id="KW-1185">Reference proteome</keyword>
<dbReference type="InterPro" id="IPR041698">
    <property type="entry name" value="Methyltransf_25"/>
</dbReference>
<evidence type="ECO:0000259" key="1">
    <source>
        <dbReference type="Pfam" id="PF13649"/>
    </source>
</evidence>
<feature type="domain" description="Methyltransferase" evidence="1">
    <location>
        <begin position="63"/>
        <end position="159"/>
    </location>
</feature>
<evidence type="ECO:0000313" key="2">
    <source>
        <dbReference type="EMBL" id="TQF03868.1"/>
    </source>
</evidence>
<comment type="caution">
    <text evidence="2">The sequence shown here is derived from an EMBL/GenBank/DDBJ whole genome shotgun (WGS) entry which is preliminary data.</text>
</comment>
<reference evidence="2 3" key="1">
    <citation type="submission" date="2019-06" db="EMBL/GenBank/DDBJ databases">
        <title>Description of Kitasatospora acidophila sp. nov. isolated from pine grove soil, and reclassification of Streptomyces novaecaesareae to Kitasatospora novaeceasareae comb. nov.</title>
        <authorList>
            <person name="Kim M.J."/>
        </authorList>
    </citation>
    <scope>NUCLEOTIDE SEQUENCE [LARGE SCALE GENOMIC DNA]</scope>
    <source>
        <strain evidence="2 3">MMS16-CNU292</strain>
    </source>
</reference>